<dbReference type="PIRSF" id="PIRSF000521">
    <property type="entry name" value="Transaminase_4ab_Lys_Orn"/>
    <property type="match status" value="1"/>
</dbReference>
<dbReference type="CDD" id="cd00610">
    <property type="entry name" value="OAT_like"/>
    <property type="match status" value="1"/>
</dbReference>
<evidence type="ECO:0000256" key="2">
    <source>
        <dbReference type="ARBA" id="ARBA00022898"/>
    </source>
</evidence>
<dbReference type="GO" id="GO:0008483">
    <property type="term" value="F:transaminase activity"/>
    <property type="evidence" value="ECO:0007669"/>
    <property type="project" value="UniProtKB-KW"/>
</dbReference>
<dbReference type="PANTHER" id="PTHR43094:SF1">
    <property type="entry name" value="AMINOTRANSFERASE CLASS-III"/>
    <property type="match status" value="1"/>
</dbReference>
<protein>
    <submittedName>
        <fullName evidence="4">Aminotransferase class-III</fullName>
    </submittedName>
</protein>
<evidence type="ECO:0000256" key="3">
    <source>
        <dbReference type="RuleBase" id="RU003560"/>
    </source>
</evidence>
<evidence type="ECO:0000256" key="1">
    <source>
        <dbReference type="ARBA" id="ARBA00008954"/>
    </source>
</evidence>
<dbReference type="RefSeq" id="WP_013840649.1">
    <property type="nucleotide sequence ID" value="NC_015589.1"/>
</dbReference>
<evidence type="ECO:0000313" key="4">
    <source>
        <dbReference type="EMBL" id="AEG58874.1"/>
    </source>
</evidence>
<dbReference type="PANTHER" id="PTHR43094">
    <property type="entry name" value="AMINOTRANSFERASE"/>
    <property type="match status" value="1"/>
</dbReference>
<dbReference type="InterPro" id="IPR015421">
    <property type="entry name" value="PyrdxlP-dep_Trfase_major"/>
</dbReference>
<dbReference type="NCBIfam" id="NF005812">
    <property type="entry name" value="PRK07678.1"/>
    <property type="match status" value="1"/>
</dbReference>
<keyword evidence="4" id="KW-0032">Aminotransferase</keyword>
<dbReference type="eggNOG" id="COG0161">
    <property type="taxonomic scope" value="Bacteria"/>
</dbReference>
<name>F6DSQ5_DESRL</name>
<dbReference type="Proteomes" id="UP000009234">
    <property type="component" value="Chromosome"/>
</dbReference>
<dbReference type="InterPro" id="IPR015422">
    <property type="entry name" value="PyrdxlP-dep_Trfase_small"/>
</dbReference>
<keyword evidence="2 3" id="KW-0663">Pyridoxal phosphate</keyword>
<dbReference type="InterPro" id="IPR049704">
    <property type="entry name" value="Aminotrans_3_PPA_site"/>
</dbReference>
<organism evidence="4 5">
    <name type="scientific">Desulforamulus ruminis (strain ATCC 23193 / DSM 2154 / NCIMB 8452 / DL)</name>
    <name type="common">Desulfotomaculum ruminis</name>
    <dbReference type="NCBI Taxonomy" id="696281"/>
    <lineage>
        <taxon>Bacteria</taxon>
        <taxon>Bacillati</taxon>
        <taxon>Bacillota</taxon>
        <taxon>Clostridia</taxon>
        <taxon>Eubacteriales</taxon>
        <taxon>Peptococcaceae</taxon>
        <taxon>Desulforamulus</taxon>
    </lineage>
</organism>
<keyword evidence="4" id="KW-0808">Transferase</keyword>
<sequence length="462" mass="51299">MFNNGNHLTPEELVKLDRQNVWHHLMQHKIFETQEPTIMVEGKGCLVKDIRGREYLDAVSGGVWCVNVGYGQDSIAEAVCEQLKKLPYYAMSAGNIPAILLSQKINALLPNLQRVFFSNSGSEANEKAFKMSRQYFRLKYPQKDKYKILFRQRDYHGTTVAALSATGQPERKLGYEPLVPGFIGDLPPAYCYRCSFGKTYPHCNIECARVLEDIIQSEREDTVAALILEPITAGGGVIVPADEYLSIIQEICRKYEVLLILDEVVNGFGRTGKWFGHQHWDVDPDMVTMAKGMASSYMPLSATVVKEYVFEQFLGDPSDKLGYFRDISTYGGCAAACTAGLESTRIIEEQNLCQNSAEMGKYLLDGLKELESFPVVGQVRGKGLFAGIELVEDKKTKVPVSEQFLGKVLAEAAAQGVLLGKTNRSNPGYNNVIAMAPALIVTKDEIDRIVAAIKKALEKVQL</sequence>
<dbReference type="STRING" id="696281.Desru_0589"/>
<gene>
    <name evidence="4" type="ordered locus">Desru_0589</name>
</gene>
<reference evidence="4 5" key="2">
    <citation type="journal article" date="2012" name="Stand. Genomic Sci.">
        <title>Complete genome sequence of the sulfate-reducing firmicute Desulfotomaculum ruminis type strain (DL(T)).</title>
        <authorList>
            <person name="Spring S."/>
            <person name="Visser M."/>
            <person name="Lu M."/>
            <person name="Copeland A."/>
            <person name="Lapidus A."/>
            <person name="Lucas S."/>
            <person name="Cheng J.F."/>
            <person name="Han C."/>
            <person name="Tapia R."/>
            <person name="Goodwin L.A."/>
            <person name="Pitluck S."/>
            <person name="Ivanova N."/>
            <person name="Land M."/>
            <person name="Hauser L."/>
            <person name="Larimer F."/>
            <person name="Rohde M."/>
            <person name="Goker M."/>
            <person name="Detter J.C."/>
            <person name="Kyrpides N.C."/>
            <person name="Woyke T."/>
            <person name="Schaap P.J."/>
            <person name="Plugge C.M."/>
            <person name="Muyzer G."/>
            <person name="Kuever J."/>
            <person name="Pereira I.A."/>
            <person name="Parshina S.N."/>
            <person name="Bernier-Latmani R."/>
            <person name="Stams A.J."/>
            <person name="Klenk H.P."/>
        </authorList>
    </citation>
    <scope>NUCLEOTIDE SEQUENCE [LARGE SCALE GENOMIC DNA]</scope>
    <source>
        <strain evidence="5">ATCC 23193 / DSM 2154 / NCIB 8452 / DL</strain>
    </source>
</reference>
<dbReference type="OrthoDB" id="9807885at2"/>
<dbReference type="SUPFAM" id="SSF53383">
    <property type="entry name" value="PLP-dependent transferases"/>
    <property type="match status" value="1"/>
</dbReference>
<dbReference type="GO" id="GO:0030170">
    <property type="term" value="F:pyridoxal phosphate binding"/>
    <property type="evidence" value="ECO:0007669"/>
    <property type="project" value="InterPro"/>
</dbReference>
<dbReference type="EMBL" id="CP002780">
    <property type="protein sequence ID" value="AEG58874.1"/>
    <property type="molecule type" value="Genomic_DNA"/>
</dbReference>
<dbReference type="AlphaFoldDB" id="F6DSQ5"/>
<dbReference type="InterPro" id="IPR015424">
    <property type="entry name" value="PyrdxlP-dep_Trfase"/>
</dbReference>
<keyword evidence="5" id="KW-1185">Reference proteome</keyword>
<dbReference type="Gene3D" id="3.90.1150.10">
    <property type="entry name" value="Aspartate Aminotransferase, domain 1"/>
    <property type="match status" value="1"/>
</dbReference>
<proteinExistence type="inferred from homology"/>
<comment type="similarity">
    <text evidence="1 3">Belongs to the class-III pyridoxal-phosphate-dependent aminotransferase family.</text>
</comment>
<dbReference type="Pfam" id="PF00202">
    <property type="entry name" value="Aminotran_3"/>
    <property type="match status" value="1"/>
</dbReference>
<dbReference type="HOGENOM" id="CLU_016922_4_0_9"/>
<accession>F6DSQ5</accession>
<dbReference type="PROSITE" id="PS00600">
    <property type="entry name" value="AA_TRANSFER_CLASS_3"/>
    <property type="match status" value="1"/>
</dbReference>
<dbReference type="KEGG" id="dru:Desru_0589"/>
<dbReference type="InterPro" id="IPR005814">
    <property type="entry name" value="Aminotrans_3"/>
</dbReference>
<dbReference type="Gene3D" id="3.40.640.10">
    <property type="entry name" value="Type I PLP-dependent aspartate aminotransferase-like (Major domain)"/>
    <property type="match status" value="1"/>
</dbReference>
<evidence type="ECO:0000313" key="5">
    <source>
        <dbReference type="Proteomes" id="UP000009234"/>
    </source>
</evidence>
<reference evidence="5" key="1">
    <citation type="submission" date="2011-05" db="EMBL/GenBank/DDBJ databases">
        <title>Complete sequence of Desulfotomaculum ruminis DSM 2154.</title>
        <authorList>
            <person name="Lucas S."/>
            <person name="Copeland A."/>
            <person name="Lapidus A."/>
            <person name="Cheng J.-F."/>
            <person name="Goodwin L."/>
            <person name="Pitluck S."/>
            <person name="Lu M."/>
            <person name="Detter J.C."/>
            <person name="Han C."/>
            <person name="Tapia R."/>
            <person name="Land M."/>
            <person name="Hauser L."/>
            <person name="Kyrpides N."/>
            <person name="Ivanova N."/>
            <person name="Mikhailova N."/>
            <person name="Pagani I."/>
            <person name="Stams A.J.M."/>
            <person name="Plugge C.M."/>
            <person name="Muyzer G."/>
            <person name="Kuever J."/>
            <person name="Parshina S.N."/>
            <person name="Ivanova A.E."/>
            <person name="Nazina T.N."/>
            <person name="Brambilla E."/>
            <person name="Spring S."/>
            <person name="Klenk H.-P."/>
            <person name="Woyke T."/>
        </authorList>
    </citation>
    <scope>NUCLEOTIDE SEQUENCE [LARGE SCALE GENOMIC DNA]</scope>
    <source>
        <strain evidence="5">ATCC 23193 / DSM 2154 / NCIB 8452 / DL</strain>
    </source>
</reference>